<feature type="region of interest" description="Disordered" evidence="1">
    <location>
        <begin position="155"/>
        <end position="195"/>
    </location>
</feature>
<evidence type="ECO:0000313" key="3">
    <source>
        <dbReference type="Proteomes" id="UP001189429"/>
    </source>
</evidence>
<accession>A0ABN9YDH8</accession>
<gene>
    <name evidence="2" type="ORF">PCOR1329_LOCUS84909</name>
</gene>
<name>A0ABN9YDH8_9DINO</name>
<evidence type="ECO:0000313" key="2">
    <source>
        <dbReference type="EMBL" id="CAK0910856.1"/>
    </source>
</evidence>
<proteinExistence type="predicted"/>
<protein>
    <submittedName>
        <fullName evidence="2">Uncharacterized protein</fullName>
    </submittedName>
</protein>
<feature type="compositionally biased region" description="Basic residues" evidence="1">
    <location>
        <begin position="185"/>
        <end position="195"/>
    </location>
</feature>
<organism evidence="2 3">
    <name type="scientific">Prorocentrum cordatum</name>
    <dbReference type="NCBI Taxonomy" id="2364126"/>
    <lineage>
        <taxon>Eukaryota</taxon>
        <taxon>Sar</taxon>
        <taxon>Alveolata</taxon>
        <taxon>Dinophyceae</taxon>
        <taxon>Prorocentrales</taxon>
        <taxon>Prorocentraceae</taxon>
        <taxon>Prorocentrum</taxon>
    </lineage>
</organism>
<feature type="compositionally biased region" description="Basic residues" evidence="1">
    <location>
        <begin position="168"/>
        <end position="178"/>
    </location>
</feature>
<evidence type="ECO:0000256" key="1">
    <source>
        <dbReference type="SAM" id="MobiDB-lite"/>
    </source>
</evidence>
<sequence>MQTVVYESMRVPLGVWKAAISNLATTTGARRLLPQIASKTVVVHGAGDTLMNEQNQLDLLRLLPAGTLYREIQHSGGPPRRQLPPGRAALASHNGGLLGPLRWQLDHRAVIECVVAAACPLGAAAHDTQHHAATDGGPIPRDRFTAAPKTATVAQLPARGEPPSSSAARHRAGRRSRSRSSMLSRVRRAGLRRGA</sequence>
<reference evidence="2" key="1">
    <citation type="submission" date="2023-10" db="EMBL/GenBank/DDBJ databases">
        <authorList>
            <person name="Chen Y."/>
            <person name="Shah S."/>
            <person name="Dougan E. K."/>
            <person name="Thang M."/>
            <person name="Chan C."/>
        </authorList>
    </citation>
    <scope>NUCLEOTIDE SEQUENCE [LARGE SCALE GENOMIC DNA]</scope>
</reference>
<dbReference type="EMBL" id="CAUYUJ010022475">
    <property type="protein sequence ID" value="CAK0910856.1"/>
    <property type="molecule type" value="Genomic_DNA"/>
</dbReference>
<keyword evidence="3" id="KW-1185">Reference proteome</keyword>
<comment type="caution">
    <text evidence="2">The sequence shown here is derived from an EMBL/GenBank/DDBJ whole genome shotgun (WGS) entry which is preliminary data.</text>
</comment>
<dbReference type="Proteomes" id="UP001189429">
    <property type="component" value="Unassembled WGS sequence"/>
</dbReference>